<dbReference type="InterPro" id="IPR003778">
    <property type="entry name" value="CT_A_B"/>
</dbReference>
<feature type="region of interest" description="Disordered" evidence="4">
    <location>
        <begin position="149"/>
        <end position="172"/>
    </location>
</feature>
<evidence type="ECO:0000256" key="4">
    <source>
        <dbReference type="SAM" id="MobiDB-lite"/>
    </source>
</evidence>
<evidence type="ECO:0000256" key="1">
    <source>
        <dbReference type="ARBA" id="ARBA00022741"/>
    </source>
</evidence>
<dbReference type="GO" id="GO:0016787">
    <property type="term" value="F:hydrolase activity"/>
    <property type="evidence" value="ECO:0007669"/>
    <property type="project" value="UniProtKB-KW"/>
</dbReference>
<keyword evidence="7" id="KW-1185">Reference proteome</keyword>
<evidence type="ECO:0000313" key="6">
    <source>
        <dbReference type="EMBL" id="SFC07601.1"/>
    </source>
</evidence>
<organism evidence="6 7">
    <name type="scientific">Tropicimonas isoalkanivorans</name>
    <dbReference type="NCBI Taxonomy" id="441112"/>
    <lineage>
        <taxon>Bacteria</taxon>
        <taxon>Pseudomonadati</taxon>
        <taxon>Pseudomonadota</taxon>
        <taxon>Alphaproteobacteria</taxon>
        <taxon>Rhodobacterales</taxon>
        <taxon>Roseobacteraceae</taxon>
        <taxon>Tropicimonas</taxon>
    </lineage>
</organism>
<dbReference type="RefSeq" id="WP_093359798.1">
    <property type="nucleotide sequence ID" value="NZ_FOLG01000002.1"/>
</dbReference>
<feature type="compositionally biased region" description="Basic and acidic residues" evidence="4">
    <location>
        <begin position="162"/>
        <end position="172"/>
    </location>
</feature>
<gene>
    <name evidence="6" type="ORF">SAMN04488094_102453</name>
</gene>
<keyword evidence="2" id="KW-0378">Hydrolase</keyword>
<dbReference type="EMBL" id="FOLG01000002">
    <property type="protein sequence ID" value="SFC07601.1"/>
    <property type="molecule type" value="Genomic_DNA"/>
</dbReference>
<protein>
    <submittedName>
        <fullName evidence="6">Biotin-dependent carboxylase uncharacterized domain-containing protein</fullName>
    </submittedName>
</protein>
<evidence type="ECO:0000256" key="2">
    <source>
        <dbReference type="ARBA" id="ARBA00022801"/>
    </source>
</evidence>
<evidence type="ECO:0000313" key="7">
    <source>
        <dbReference type="Proteomes" id="UP000198728"/>
    </source>
</evidence>
<dbReference type="Proteomes" id="UP000198728">
    <property type="component" value="Unassembled WGS sequence"/>
</dbReference>
<sequence length="350" mass="36320">MTREVHILRAGPGVTVQDLGRPGYLAQGLSCGGAADPVALAEGAALLEQAVSCAAIEVAGAVLEVEATAPVRFALTGAPMRAQIGSDGRSLAWNASHRLDAGETLRLAPGGTGSYGYLHLGGGIDTPERVGGRGAHLAAGLGAPLDRGDRLTLAADPQPDASPRRLPPDDRFSGGTIRMIPGPQTGLFPQALLTRFLSTPFERTAWGNRQGVKLGFSGEGFRPEGGLHLLSEVIVPGDIQITGDGTPYVLGPECQTIGGYPRIGTVLPQDLPKVLQAAPGAALRFRMVPLESAAADYLSPEAQTRALSRRVEPLVRDPRHVPNLLSYEFISGVTAGRELSGPDGDDAGGD</sequence>
<keyword evidence="3" id="KW-0067">ATP-binding</keyword>
<keyword evidence="1" id="KW-0547">Nucleotide-binding</keyword>
<dbReference type="InterPro" id="IPR029000">
    <property type="entry name" value="Cyclophilin-like_dom_sf"/>
</dbReference>
<dbReference type="Pfam" id="PF02626">
    <property type="entry name" value="CT_A_B"/>
    <property type="match status" value="1"/>
</dbReference>
<accession>A0A1I1G7T5</accession>
<dbReference type="InterPro" id="IPR052708">
    <property type="entry name" value="PxpC"/>
</dbReference>
<dbReference type="AlphaFoldDB" id="A0A1I1G7T5"/>
<dbReference type="SUPFAM" id="SSF50891">
    <property type="entry name" value="Cyclophilin-like"/>
    <property type="match status" value="1"/>
</dbReference>
<dbReference type="GO" id="GO:0005524">
    <property type="term" value="F:ATP binding"/>
    <property type="evidence" value="ECO:0007669"/>
    <property type="project" value="UniProtKB-KW"/>
</dbReference>
<reference evidence="6 7" key="1">
    <citation type="submission" date="2016-10" db="EMBL/GenBank/DDBJ databases">
        <authorList>
            <person name="de Groot N.N."/>
        </authorList>
    </citation>
    <scope>NUCLEOTIDE SEQUENCE [LARGE SCALE GENOMIC DNA]</scope>
    <source>
        <strain evidence="6 7">DSM 19548</strain>
    </source>
</reference>
<dbReference type="PANTHER" id="PTHR43309">
    <property type="entry name" value="5-OXOPROLINASE SUBUNIT C"/>
    <property type="match status" value="1"/>
</dbReference>
<proteinExistence type="predicted"/>
<dbReference type="PANTHER" id="PTHR43309:SF3">
    <property type="entry name" value="5-OXOPROLINASE SUBUNIT C"/>
    <property type="match status" value="1"/>
</dbReference>
<dbReference type="OrthoDB" id="9768696at2"/>
<dbReference type="STRING" id="441112.SAMN04488094_102453"/>
<feature type="domain" description="Carboxyltransferase" evidence="5">
    <location>
        <begin position="26"/>
        <end position="303"/>
    </location>
</feature>
<dbReference type="Gene3D" id="2.40.100.10">
    <property type="entry name" value="Cyclophilin-like"/>
    <property type="match status" value="1"/>
</dbReference>
<evidence type="ECO:0000256" key="3">
    <source>
        <dbReference type="ARBA" id="ARBA00022840"/>
    </source>
</evidence>
<name>A0A1I1G7T5_9RHOB</name>
<dbReference type="SMART" id="SM00797">
    <property type="entry name" value="AHS2"/>
    <property type="match status" value="1"/>
</dbReference>
<evidence type="ECO:0000259" key="5">
    <source>
        <dbReference type="SMART" id="SM00797"/>
    </source>
</evidence>